<protein>
    <submittedName>
        <fullName evidence="4">Phenylalanine ammonia-lyase</fullName>
    </submittedName>
</protein>
<feature type="compositionally biased region" description="Polar residues" evidence="3">
    <location>
        <begin position="632"/>
        <end position="641"/>
    </location>
</feature>
<dbReference type="GO" id="GO:0016841">
    <property type="term" value="F:ammonia-lyase activity"/>
    <property type="evidence" value="ECO:0007669"/>
    <property type="project" value="InterPro"/>
</dbReference>
<dbReference type="InterPro" id="IPR023144">
    <property type="entry name" value="Phe_NH3-lyase_shielding_dom_sf"/>
</dbReference>
<dbReference type="OrthoDB" id="10051290at2759"/>
<dbReference type="InterPro" id="IPR001106">
    <property type="entry name" value="Aromatic_Lyase"/>
</dbReference>
<gene>
    <name evidence="4" type="ORF">CC78DRAFT_570883</name>
</gene>
<dbReference type="CDD" id="cd00332">
    <property type="entry name" value="PAL-HAL"/>
    <property type="match status" value="1"/>
</dbReference>
<accession>A0A9P4N3L0</accession>
<dbReference type="Gene3D" id="1.10.275.10">
    <property type="entry name" value="Fumarase/aspartase (N-terminal domain)"/>
    <property type="match status" value="1"/>
</dbReference>
<feature type="region of interest" description="Disordered" evidence="3">
    <location>
        <begin position="627"/>
        <end position="647"/>
    </location>
</feature>
<dbReference type="AlphaFoldDB" id="A0A9P4N3L0"/>
<dbReference type="GO" id="GO:0005737">
    <property type="term" value="C:cytoplasm"/>
    <property type="evidence" value="ECO:0007669"/>
    <property type="project" value="InterPro"/>
</dbReference>
<comment type="similarity">
    <text evidence="1 2">Belongs to the PAL/histidase family.</text>
</comment>
<evidence type="ECO:0000313" key="4">
    <source>
        <dbReference type="EMBL" id="KAF2260879.1"/>
    </source>
</evidence>
<dbReference type="PROSITE" id="PS00488">
    <property type="entry name" value="PAL_HISTIDASE"/>
    <property type="match status" value="1"/>
</dbReference>
<dbReference type="InterPro" id="IPR024083">
    <property type="entry name" value="Fumarase/histidase_N"/>
</dbReference>
<organism evidence="4 5">
    <name type="scientific">Lojkania enalia</name>
    <dbReference type="NCBI Taxonomy" id="147567"/>
    <lineage>
        <taxon>Eukaryota</taxon>
        <taxon>Fungi</taxon>
        <taxon>Dikarya</taxon>
        <taxon>Ascomycota</taxon>
        <taxon>Pezizomycotina</taxon>
        <taxon>Dothideomycetes</taxon>
        <taxon>Pleosporomycetidae</taxon>
        <taxon>Pleosporales</taxon>
        <taxon>Pleosporales incertae sedis</taxon>
        <taxon>Lojkania</taxon>
    </lineage>
</organism>
<reference evidence="5" key="1">
    <citation type="journal article" date="2020" name="Stud. Mycol.">
        <title>101 Dothideomycetes genomes: A test case for predicting lifestyles and emergence of pathogens.</title>
        <authorList>
            <person name="Haridas S."/>
            <person name="Albert R."/>
            <person name="Binder M."/>
            <person name="Bloem J."/>
            <person name="LaButti K."/>
            <person name="Salamov A."/>
            <person name="Andreopoulos B."/>
            <person name="Baker S."/>
            <person name="Barry K."/>
            <person name="Bills G."/>
            <person name="Bluhm B."/>
            <person name="Cannon C."/>
            <person name="Castanera R."/>
            <person name="Culley D."/>
            <person name="Daum C."/>
            <person name="Ezra D."/>
            <person name="Gonzalez J."/>
            <person name="Henrissat B."/>
            <person name="Kuo A."/>
            <person name="Liang C."/>
            <person name="Lipzen A."/>
            <person name="Lutzoni F."/>
            <person name="Magnuson J."/>
            <person name="Mondo S."/>
            <person name="Nolan M."/>
            <person name="Ohm R."/>
            <person name="Pangilinan J."/>
            <person name="Park H.-J."/>
            <person name="Ramirez L."/>
            <person name="Alfaro M."/>
            <person name="Sun H."/>
            <person name="Tritt A."/>
            <person name="Yoshinaga Y."/>
            <person name="Zwiers L.-H."/>
            <person name="Turgeon B."/>
            <person name="Goodwin S."/>
            <person name="Spatafora J."/>
            <person name="Crous P."/>
            <person name="Grigoriev I."/>
        </authorList>
    </citation>
    <scope>NUCLEOTIDE SEQUENCE [LARGE SCALE GENOMIC DNA]</scope>
    <source>
        <strain evidence="5">CBS 304.66</strain>
    </source>
</reference>
<dbReference type="Gene3D" id="1.20.200.10">
    <property type="entry name" value="Fumarase/aspartase (Central domain)"/>
    <property type="match status" value="1"/>
</dbReference>
<dbReference type="GO" id="GO:0006559">
    <property type="term" value="P:L-phenylalanine catabolic process"/>
    <property type="evidence" value="ECO:0007669"/>
    <property type="project" value="InterPro"/>
</dbReference>
<keyword evidence="2" id="KW-0456">Lyase</keyword>
<dbReference type="InterPro" id="IPR022313">
    <property type="entry name" value="Phe/His_NH3-lyase_AS"/>
</dbReference>
<dbReference type="Gene3D" id="1.10.274.20">
    <property type="entry name" value="Phenylalanine ammonia-lyase 1, domain 3"/>
    <property type="match status" value="1"/>
</dbReference>
<evidence type="ECO:0000256" key="3">
    <source>
        <dbReference type="SAM" id="MobiDB-lite"/>
    </source>
</evidence>
<keyword evidence="5" id="KW-1185">Reference proteome</keyword>
<sequence length="745" mass="81642">MPNYPHPQLVKSLWINGKSDKPIVIDGNSLNIANVVSISKQGATSILSTEKQVSERINKSVQILNENLAKGWTVYGVNTGFGGSADVRCGPNGTHTLQRAFLQHLHCGILHNTNTASSMKEEWVRAAMVIRANSVARGHSAVRLSTIQALLSLVNNNIIPLIPLRGSISASGDLSPLSYIAGVLEGNPHLSCWIGPTSSRRLVSAPEALDSVSLSPVVFEPKEALGLVNGTAISCAVASLTLSSMHKLLFLSQLITAMNVEAMLGTSESFEPFLSKARPHRGQEQVSSTLFAVLQGSKLADTNHGHALFQDRYSLRTVPQWLGPFVEDLLLSQVQVTIELNSTTDNPLIEPETGEVHHGGNFQAVSVTSAMEKCKLAAQAIGRMLFSQFTELVNPATNRGLPPNLCADEPSTSFTLKGVDIGMAAYISELSFLANPLHNHVVSAEMGNQSLNSLALVSARYADEAVDILRMMCASALYGACQALDLRAIMRIFKDKVEKAVGRSIKSQLSNMFVADARTIQAIKMVVAHIHAELDKTTTQDTEERFRNIMAGAKGIIFPLSPNLNAATLDKIRYWVNDLELALIKLWNETRNQYFVSGDASELLGVSSRRLYHFIRKELKVPMHRGVADHPTVSSDSTTKNDQIHKNPSKEKTIGQWISIIYEAIKEDSIMDTVVFCIEQCEVIYRTNESLTKPHLRIREPKINTSRKTQPRATFQIATLCGISRFICVYKAIWPQEIAADGMVS</sequence>
<dbReference type="InterPro" id="IPR005922">
    <property type="entry name" value="Phe_NH3-lyase"/>
</dbReference>
<comment type="caution">
    <text evidence="4">The sequence shown here is derived from an EMBL/GenBank/DDBJ whole genome shotgun (WGS) entry which is preliminary data.</text>
</comment>
<dbReference type="EMBL" id="ML986669">
    <property type="protein sequence ID" value="KAF2260879.1"/>
    <property type="molecule type" value="Genomic_DNA"/>
</dbReference>
<dbReference type="Proteomes" id="UP000800093">
    <property type="component" value="Unassembled WGS sequence"/>
</dbReference>
<evidence type="ECO:0000313" key="5">
    <source>
        <dbReference type="Proteomes" id="UP000800093"/>
    </source>
</evidence>
<dbReference type="PANTHER" id="PTHR10362">
    <property type="entry name" value="HISTIDINE AMMONIA-LYASE"/>
    <property type="match status" value="1"/>
</dbReference>
<dbReference type="InterPro" id="IPR008948">
    <property type="entry name" value="L-Aspartase-like"/>
</dbReference>
<evidence type="ECO:0000256" key="2">
    <source>
        <dbReference type="RuleBase" id="RU003954"/>
    </source>
</evidence>
<proteinExistence type="inferred from homology"/>
<dbReference type="NCBIfam" id="TIGR01226">
    <property type="entry name" value="phe_am_lyase"/>
    <property type="match status" value="1"/>
</dbReference>
<dbReference type="Pfam" id="PF00221">
    <property type="entry name" value="Lyase_aromatic"/>
    <property type="match status" value="1"/>
</dbReference>
<name>A0A9P4N3L0_9PLEO</name>
<evidence type="ECO:0000256" key="1">
    <source>
        <dbReference type="ARBA" id="ARBA00007238"/>
    </source>
</evidence>
<dbReference type="SUPFAM" id="SSF48557">
    <property type="entry name" value="L-aspartase-like"/>
    <property type="match status" value="1"/>
</dbReference>